<dbReference type="Proteomes" id="UP000523087">
    <property type="component" value="Unassembled WGS sequence"/>
</dbReference>
<dbReference type="SUPFAM" id="SSF55144">
    <property type="entry name" value="LigT-like"/>
    <property type="match status" value="1"/>
</dbReference>
<evidence type="ECO:0000313" key="5">
    <source>
        <dbReference type="Proteomes" id="UP000523087"/>
    </source>
</evidence>
<dbReference type="InterPro" id="IPR009097">
    <property type="entry name" value="Cyclic_Pdiesterase"/>
</dbReference>
<dbReference type="NCBIfam" id="TIGR02258">
    <property type="entry name" value="2_5_ligase"/>
    <property type="match status" value="1"/>
</dbReference>
<accession>A0A7W0BWU4</accession>
<evidence type="ECO:0000256" key="2">
    <source>
        <dbReference type="HAMAP-Rule" id="MF_01940"/>
    </source>
</evidence>
<feature type="active site" description="Proton acceptor" evidence="2">
    <location>
        <position position="129"/>
    </location>
</feature>
<keyword evidence="1 2" id="KW-0378">Hydrolase</keyword>
<reference evidence="4 5" key="1">
    <citation type="submission" date="2020-07" db="EMBL/GenBank/DDBJ databases">
        <title>Genomic Encyclopedia of Type Strains, Phase IV (KMG-IV): sequencing the most valuable type-strain genomes for metagenomic binning, comparative biology and taxonomic classification.</title>
        <authorList>
            <person name="Goeker M."/>
        </authorList>
    </citation>
    <scope>NUCLEOTIDE SEQUENCE [LARGE SCALE GENOMIC DNA]</scope>
    <source>
        <strain evidence="4 5">DSM 15730</strain>
    </source>
</reference>
<comment type="catalytic activity">
    <reaction evidence="2">
        <text>a 3'-end 2',3'-cyclophospho-ribonucleotide-RNA + H2O = a 3'-end 2'-phospho-ribonucleotide-RNA + H(+)</text>
        <dbReference type="Rhea" id="RHEA:11828"/>
        <dbReference type="Rhea" id="RHEA-COMP:10464"/>
        <dbReference type="Rhea" id="RHEA-COMP:17353"/>
        <dbReference type="ChEBI" id="CHEBI:15377"/>
        <dbReference type="ChEBI" id="CHEBI:15378"/>
        <dbReference type="ChEBI" id="CHEBI:83064"/>
        <dbReference type="ChEBI" id="CHEBI:173113"/>
        <dbReference type="EC" id="3.1.4.58"/>
    </reaction>
</comment>
<dbReference type="EC" id="3.1.4.58" evidence="2"/>
<keyword evidence="4" id="KW-0436">Ligase</keyword>
<dbReference type="PANTHER" id="PTHR35561:SF1">
    <property type="entry name" value="RNA 2',3'-CYCLIC PHOSPHODIESTERASE"/>
    <property type="match status" value="1"/>
</dbReference>
<dbReference type="GO" id="GO:0004113">
    <property type="term" value="F:2',3'-cyclic-nucleotide 3'-phosphodiesterase activity"/>
    <property type="evidence" value="ECO:0007669"/>
    <property type="project" value="InterPro"/>
</dbReference>
<dbReference type="RefSeq" id="WP_181554762.1">
    <property type="nucleotide sequence ID" value="NZ_JACDUT010000001.1"/>
</dbReference>
<dbReference type="GO" id="GO:0016874">
    <property type="term" value="F:ligase activity"/>
    <property type="evidence" value="ECO:0007669"/>
    <property type="project" value="UniProtKB-KW"/>
</dbReference>
<sequence length="190" mass="21975">MGNTHYFLAVPLTSEVKEQLAKWQKTVALHFPFRTWVHQEDYHITLAFLGAVSPKQLEAVRKAICKVANTHAPFTLSLATLRTFGNPIAPRILWQGVEKEEKLMVLQRDVYTACVEIGFSLDKRPFIPHITVARKWRGDDEFRLEEMRKMGESRGSFEVRHVVLYQTHLDRTPKYEAIALFPLLGEKGER</sequence>
<dbReference type="Pfam" id="PF02834">
    <property type="entry name" value="LigT_PEase"/>
    <property type="match status" value="2"/>
</dbReference>
<dbReference type="InterPro" id="IPR014051">
    <property type="entry name" value="Phosphoesterase_HXTX"/>
</dbReference>
<gene>
    <name evidence="4" type="ORF">HNR31_000613</name>
</gene>
<comment type="similarity">
    <text evidence="2">Belongs to the 2H phosphoesterase superfamily. ThpR family.</text>
</comment>
<dbReference type="Gene3D" id="3.90.1140.10">
    <property type="entry name" value="Cyclic phosphodiesterase"/>
    <property type="match status" value="1"/>
</dbReference>
<feature type="short sequence motif" description="HXTX 1" evidence="2">
    <location>
        <begin position="43"/>
        <end position="46"/>
    </location>
</feature>
<organism evidence="4 5">
    <name type="scientific">Thermaerobacillus caldiproteolyticus</name>
    <dbReference type="NCBI Taxonomy" id="247480"/>
    <lineage>
        <taxon>Bacteria</taxon>
        <taxon>Bacillati</taxon>
        <taxon>Bacillota</taxon>
        <taxon>Bacilli</taxon>
        <taxon>Bacillales</taxon>
        <taxon>Anoxybacillaceae</taxon>
        <taxon>Thermaerobacillus</taxon>
    </lineage>
</organism>
<dbReference type="HAMAP" id="MF_01940">
    <property type="entry name" value="RNA_CPDase"/>
    <property type="match status" value="1"/>
</dbReference>
<evidence type="ECO:0000259" key="3">
    <source>
        <dbReference type="Pfam" id="PF02834"/>
    </source>
</evidence>
<feature type="active site" description="Proton donor" evidence="2">
    <location>
        <position position="43"/>
    </location>
</feature>
<evidence type="ECO:0000313" key="4">
    <source>
        <dbReference type="EMBL" id="MBA2873861.1"/>
    </source>
</evidence>
<keyword evidence="5" id="KW-1185">Reference proteome</keyword>
<name>A0A7W0BWU4_9BACL</name>
<feature type="domain" description="Phosphoesterase HXTX" evidence="3">
    <location>
        <begin position="99"/>
        <end position="175"/>
    </location>
</feature>
<proteinExistence type="inferred from homology"/>
<evidence type="ECO:0000256" key="1">
    <source>
        <dbReference type="ARBA" id="ARBA00022801"/>
    </source>
</evidence>
<dbReference type="InterPro" id="IPR004175">
    <property type="entry name" value="RNA_CPDase"/>
</dbReference>
<dbReference type="GO" id="GO:0008664">
    <property type="term" value="F:RNA 2',3'-cyclic 3'-phosphodiesterase activity"/>
    <property type="evidence" value="ECO:0007669"/>
    <property type="project" value="UniProtKB-EC"/>
</dbReference>
<dbReference type="PANTHER" id="PTHR35561">
    <property type="entry name" value="RNA 2',3'-CYCLIC PHOSPHODIESTERASE"/>
    <property type="match status" value="1"/>
</dbReference>
<dbReference type="EMBL" id="JACDUT010000001">
    <property type="protein sequence ID" value="MBA2873861.1"/>
    <property type="molecule type" value="Genomic_DNA"/>
</dbReference>
<comment type="function">
    <text evidence="2">Hydrolyzes RNA 2',3'-cyclic phosphodiester to an RNA 2'-phosphomonoester.</text>
</comment>
<dbReference type="AlphaFoldDB" id="A0A7W0BWU4"/>
<feature type="short sequence motif" description="HXTX 2" evidence="2">
    <location>
        <begin position="129"/>
        <end position="132"/>
    </location>
</feature>
<feature type="domain" description="Phosphoesterase HXTX" evidence="3">
    <location>
        <begin position="10"/>
        <end position="94"/>
    </location>
</feature>
<protein>
    <recommendedName>
        <fullName evidence="2">RNA 2',3'-cyclic phosphodiesterase</fullName>
        <shortName evidence="2">RNA 2',3'-CPDase</shortName>
        <ecNumber evidence="2">3.1.4.58</ecNumber>
    </recommendedName>
</protein>
<comment type="caution">
    <text evidence="4">The sequence shown here is derived from an EMBL/GenBank/DDBJ whole genome shotgun (WGS) entry which is preliminary data.</text>
</comment>